<comment type="caution">
    <text evidence="12">Lacks conserved residue(s) required for the propagation of feature annotation.</text>
</comment>
<feature type="domain" description="P-type" evidence="15">
    <location>
        <begin position="53"/>
        <end position="105"/>
    </location>
</feature>
<comment type="catalytic activity">
    <reaction evidence="1">
        <text>Hydrolysis of terminal, non-reducing (1-&gt;4)-linked alpha-D-glucose residues with release of alpha-D-glucose.</text>
        <dbReference type="EC" id="3.2.1.20"/>
    </reaction>
</comment>
<dbReference type="InterPro" id="IPR048395">
    <property type="entry name" value="Glyco_hydro_31_C"/>
</dbReference>
<dbReference type="GO" id="GO:0005975">
    <property type="term" value="P:carbohydrate metabolic process"/>
    <property type="evidence" value="ECO:0007669"/>
    <property type="project" value="InterPro"/>
</dbReference>
<proteinExistence type="inferred from homology"/>
<evidence type="ECO:0000256" key="12">
    <source>
        <dbReference type="PROSITE-ProRule" id="PRU00779"/>
    </source>
</evidence>
<evidence type="ECO:0000256" key="4">
    <source>
        <dbReference type="ARBA" id="ARBA00012741"/>
    </source>
</evidence>
<evidence type="ECO:0000256" key="2">
    <source>
        <dbReference type="ARBA" id="ARBA00004370"/>
    </source>
</evidence>
<dbReference type="Gene3D" id="2.60.40.1760">
    <property type="entry name" value="glycosyl hydrolase (family 31)"/>
    <property type="match status" value="1"/>
</dbReference>
<reference evidence="16 17" key="1">
    <citation type="journal article" date="2021" name="Elife">
        <title>Chloroplast acquisition without the gene transfer in kleptoplastic sea slugs, Plakobranchus ocellatus.</title>
        <authorList>
            <person name="Maeda T."/>
            <person name="Takahashi S."/>
            <person name="Yoshida T."/>
            <person name="Shimamura S."/>
            <person name="Takaki Y."/>
            <person name="Nagai Y."/>
            <person name="Toyoda A."/>
            <person name="Suzuki Y."/>
            <person name="Arimoto A."/>
            <person name="Ishii H."/>
            <person name="Satoh N."/>
            <person name="Nishiyama T."/>
            <person name="Hasebe M."/>
            <person name="Maruyama T."/>
            <person name="Minagawa J."/>
            <person name="Obokata J."/>
            <person name="Shigenobu S."/>
        </authorList>
    </citation>
    <scope>NUCLEOTIDE SEQUENCE [LARGE SCALE GENOMIC DNA]</scope>
</reference>
<dbReference type="Pfam" id="PF21365">
    <property type="entry name" value="Glyco_hydro_31_3rd"/>
    <property type="match status" value="1"/>
</dbReference>
<feature type="transmembrane region" description="Helical" evidence="14">
    <location>
        <begin position="25"/>
        <end position="47"/>
    </location>
</feature>
<dbReference type="InterPro" id="IPR017853">
    <property type="entry name" value="GH"/>
</dbReference>
<evidence type="ECO:0000313" key="17">
    <source>
        <dbReference type="Proteomes" id="UP000735302"/>
    </source>
</evidence>
<dbReference type="Proteomes" id="UP000735302">
    <property type="component" value="Unassembled WGS sequence"/>
</dbReference>
<keyword evidence="6 13" id="KW-0378">Hydrolase</keyword>
<keyword evidence="14" id="KW-0812">Transmembrane</keyword>
<evidence type="ECO:0000256" key="9">
    <source>
        <dbReference type="ARBA" id="ARBA00023180"/>
    </source>
</evidence>
<dbReference type="CDD" id="cd00111">
    <property type="entry name" value="Trefoil"/>
    <property type="match status" value="1"/>
</dbReference>
<dbReference type="InterPro" id="IPR030459">
    <property type="entry name" value="Glyco_hydro_31_CS"/>
</dbReference>
<name>A0AAV4BBP9_9GAST</name>
<evidence type="ECO:0000256" key="8">
    <source>
        <dbReference type="ARBA" id="ARBA00023157"/>
    </source>
</evidence>
<comment type="subcellular location">
    <subcellularLocation>
        <location evidence="2">Membrane</location>
    </subcellularLocation>
</comment>
<organism evidence="16 17">
    <name type="scientific">Plakobranchus ocellatus</name>
    <dbReference type="NCBI Taxonomy" id="259542"/>
    <lineage>
        <taxon>Eukaryota</taxon>
        <taxon>Metazoa</taxon>
        <taxon>Spiralia</taxon>
        <taxon>Lophotrochozoa</taxon>
        <taxon>Mollusca</taxon>
        <taxon>Gastropoda</taxon>
        <taxon>Heterobranchia</taxon>
        <taxon>Euthyneura</taxon>
        <taxon>Panpulmonata</taxon>
        <taxon>Sacoglossa</taxon>
        <taxon>Placobranchoidea</taxon>
        <taxon>Plakobranchidae</taxon>
        <taxon>Plakobranchus</taxon>
    </lineage>
</organism>
<dbReference type="EC" id="3.2.1.20" evidence="4"/>
<dbReference type="CDD" id="cd14752">
    <property type="entry name" value="GH31_N"/>
    <property type="match status" value="1"/>
</dbReference>
<comment type="caution">
    <text evidence="16">The sequence shown here is derived from an EMBL/GenBank/DDBJ whole genome shotgun (WGS) entry which is preliminary data.</text>
</comment>
<evidence type="ECO:0000256" key="10">
    <source>
        <dbReference type="ARBA" id="ARBA00023295"/>
    </source>
</evidence>
<dbReference type="FunFam" id="2.60.40.1180:FF:000001">
    <property type="entry name" value="Maltase-glucoamylase, intestinal"/>
    <property type="match status" value="1"/>
</dbReference>
<dbReference type="PANTHER" id="PTHR22762:SF133">
    <property type="entry name" value="P-TYPE DOMAIN-CONTAINING PROTEIN"/>
    <property type="match status" value="1"/>
</dbReference>
<accession>A0AAV4BBP9</accession>
<dbReference type="SUPFAM" id="SSF51011">
    <property type="entry name" value="Glycosyl hydrolase domain"/>
    <property type="match status" value="1"/>
</dbReference>
<dbReference type="PROSITE" id="PS51448">
    <property type="entry name" value="P_TREFOIL_2"/>
    <property type="match status" value="1"/>
</dbReference>
<dbReference type="InterPro" id="IPR013780">
    <property type="entry name" value="Glyco_hydro_b"/>
</dbReference>
<dbReference type="SUPFAM" id="SSF74650">
    <property type="entry name" value="Galactose mutarotase-like"/>
    <property type="match status" value="1"/>
</dbReference>
<dbReference type="GO" id="GO:0004558">
    <property type="term" value="F:alpha-1,4-glucosidase activity"/>
    <property type="evidence" value="ECO:0007669"/>
    <property type="project" value="TreeGrafter"/>
</dbReference>
<gene>
    <name evidence="16" type="ORF">PoB_004300500</name>
</gene>
<dbReference type="Gene3D" id="4.10.110.10">
    <property type="entry name" value="Spasmolytic Protein, domain 1"/>
    <property type="match status" value="1"/>
</dbReference>
<dbReference type="AlphaFoldDB" id="A0AAV4BBP9"/>
<dbReference type="InterPro" id="IPR044913">
    <property type="entry name" value="P_trefoil_dom_sf"/>
</dbReference>
<evidence type="ECO:0000256" key="5">
    <source>
        <dbReference type="ARBA" id="ARBA00022729"/>
    </source>
</evidence>
<dbReference type="SUPFAM" id="SSF51445">
    <property type="entry name" value="(Trans)glycosidases"/>
    <property type="match status" value="1"/>
</dbReference>
<keyword evidence="5" id="KW-0732">Signal</keyword>
<sequence length="890" mass="101696">MSDPIQQPPAKTGVRTQRSKRTRTLILVSLICGALVVALTTGLVLHFRNKTNEEVQHRQDVIVDCLPELRRQPEKMENSETQCQFKGCLWRRQADEGAPWCYYPSNHGYRTTGNIQASTTGYRVGLQQMDATAVEDNSFSHLDVEVTRQTTNRLRIKISPKDKYRFEVSPDALNIEKSSDLFVNETSAAYKITFTESPFGIAVTRKDSGVVVLNTSLPGLVLSDQFLQMSVRISNENLFGFGEHRHQSIRHDMRWKRWSMFTRDSGPNSDWNLYGHQPVYMNVEDDGKANMLLLKNSNAMEVVLQPHPEPAITYKTTGGVLDFYLFLGDSPKHVVSLYQQAVGLPMFPPYWSLGYHLCRWGYEDINDMRSVILRNRAAEIPYDGQWGDFDTFIKAFVFTYDKTKWKNFPALVDDLRANGQHFITILDPGIGVDENVTREVQSIYPEYDVFGSGETLGVFVRNADNGTLLGEVWPGVTAYPDFTNPETQDWWTRWIRFYIEHVGVKVDALWIDMNEPTSFARGSIEGCRRNKWNFPPYVPDVDGSRADGALFDKTICMDGQQYWGRHYDVHSLYAHSMAMQTYRALESVYPGKRPWVMTRSSYAGTGRFATKWQGDNRATWDDMHYSIISLMEFNMFGFPMNGADICGFWLNTTFELCVRWHQLGAFYPFSRNHNGRGDDNSYKFRHQDPASFGQTFVDLVKPALMTRYRFLPYLYTLLYDAHTEGASVFQPLFFEFPGDSQAMNIDQQFMLGPAFLVTPVLKQGARSVTGYFPDGLWYDYLTGETTKPGTRTLVTPLEKFNLHVRAGHVIPWQEPDVGELIITPEIQGLASRLKFDTLEIFGLDFLPSWLKVNDIQVPTANISLVHRNVVQCTGLGLPMTSSSTIAWSSY</sequence>
<dbReference type="Gene3D" id="2.60.40.1180">
    <property type="entry name" value="Golgi alpha-mannosidase II"/>
    <property type="match status" value="1"/>
</dbReference>
<evidence type="ECO:0000256" key="1">
    <source>
        <dbReference type="ARBA" id="ARBA00001657"/>
    </source>
</evidence>
<keyword evidence="7 14" id="KW-0472">Membrane</keyword>
<keyword evidence="14" id="KW-1133">Transmembrane helix</keyword>
<keyword evidence="10 13" id="KW-0326">Glycosidase</keyword>
<evidence type="ECO:0000256" key="7">
    <source>
        <dbReference type="ARBA" id="ARBA00023136"/>
    </source>
</evidence>
<dbReference type="GO" id="GO:0030246">
    <property type="term" value="F:carbohydrate binding"/>
    <property type="evidence" value="ECO:0007669"/>
    <property type="project" value="InterPro"/>
</dbReference>
<dbReference type="InterPro" id="IPR000519">
    <property type="entry name" value="P_trefoil_dom"/>
</dbReference>
<evidence type="ECO:0000259" key="15">
    <source>
        <dbReference type="PROSITE" id="PS51448"/>
    </source>
</evidence>
<keyword evidence="9" id="KW-0325">Glycoprotein</keyword>
<dbReference type="Gene3D" id="3.20.20.80">
    <property type="entry name" value="Glycosidases"/>
    <property type="match status" value="1"/>
</dbReference>
<evidence type="ECO:0000256" key="6">
    <source>
        <dbReference type="ARBA" id="ARBA00022801"/>
    </source>
</evidence>
<evidence type="ECO:0000256" key="13">
    <source>
        <dbReference type="RuleBase" id="RU361185"/>
    </source>
</evidence>
<evidence type="ECO:0000256" key="3">
    <source>
        <dbReference type="ARBA" id="ARBA00007806"/>
    </source>
</evidence>
<keyword evidence="8" id="KW-1015">Disulfide bond</keyword>
<dbReference type="Pfam" id="PF13802">
    <property type="entry name" value="Gal_mutarotas_2"/>
    <property type="match status" value="1"/>
</dbReference>
<dbReference type="PANTHER" id="PTHR22762">
    <property type="entry name" value="ALPHA-GLUCOSIDASE"/>
    <property type="match status" value="1"/>
</dbReference>
<dbReference type="PROSITE" id="PS00707">
    <property type="entry name" value="GLYCOSYL_HYDROL_F31_2"/>
    <property type="match status" value="1"/>
</dbReference>
<evidence type="ECO:0000256" key="14">
    <source>
        <dbReference type="SAM" id="Phobius"/>
    </source>
</evidence>
<dbReference type="Pfam" id="PF01055">
    <property type="entry name" value="Glyco_hydro_31_2nd"/>
    <property type="match status" value="1"/>
</dbReference>
<evidence type="ECO:0000256" key="11">
    <source>
        <dbReference type="ARBA" id="ARBA00041343"/>
    </source>
</evidence>
<dbReference type="Pfam" id="PF00088">
    <property type="entry name" value="Trefoil"/>
    <property type="match status" value="1"/>
</dbReference>
<protein>
    <recommendedName>
        <fullName evidence="4">alpha-glucosidase</fullName>
        <ecNumber evidence="4">3.2.1.20</ecNumber>
    </recommendedName>
    <alternativeName>
        <fullName evidence="11">Maltase</fullName>
    </alternativeName>
</protein>
<keyword evidence="17" id="KW-1185">Reference proteome</keyword>
<dbReference type="CDD" id="cd06602">
    <property type="entry name" value="GH31_MGAM_SI_GAA"/>
    <property type="match status" value="1"/>
</dbReference>
<evidence type="ECO:0000313" key="16">
    <source>
        <dbReference type="EMBL" id="GFO16500.1"/>
    </source>
</evidence>
<dbReference type="InterPro" id="IPR011013">
    <property type="entry name" value="Gal_mutarotase_sf_dom"/>
</dbReference>
<dbReference type="InterPro" id="IPR000322">
    <property type="entry name" value="Glyco_hydro_31_TIM"/>
</dbReference>
<comment type="similarity">
    <text evidence="3 13">Belongs to the glycosyl hydrolase 31 family.</text>
</comment>
<dbReference type="GO" id="GO:0016020">
    <property type="term" value="C:membrane"/>
    <property type="evidence" value="ECO:0007669"/>
    <property type="project" value="UniProtKB-SubCell"/>
</dbReference>
<dbReference type="InterPro" id="IPR025887">
    <property type="entry name" value="Glyco_hydro_31_N_dom"/>
</dbReference>
<dbReference type="EMBL" id="BLXT01004673">
    <property type="protein sequence ID" value="GFO16500.1"/>
    <property type="molecule type" value="Genomic_DNA"/>
</dbReference>